<feature type="domain" description="Response regulatory" evidence="5">
    <location>
        <begin position="599"/>
        <end position="717"/>
    </location>
</feature>
<feature type="domain" description="PAC" evidence="7">
    <location>
        <begin position="76"/>
        <end position="128"/>
    </location>
</feature>
<dbReference type="Pfam" id="PF00989">
    <property type="entry name" value="PAS"/>
    <property type="match status" value="1"/>
</dbReference>
<dbReference type="Gene3D" id="3.30.565.10">
    <property type="entry name" value="Histidine kinase-like ATPase, C-terminal domain"/>
    <property type="match status" value="1"/>
</dbReference>
<dbReference type="CDD" id="cd00130">
    <property type="entry name" value="PAS"/>
    <property type="match status" value="1"/>
</dbReference>
<dbReference type="InterPro" id="IPR000700">
    <property type="entry name" value="PAS-assoc_C"/>
</dbReference>
<dbReference type="GO" id="GO:0006355">
    <property type="term" value="P:regulation of DNA-templated transcription"/>
    <property type="evidence" value="ECO:0007669"/>
    <property type="project" value="InterPro"/>
</dbReference>
<dbReference type="Pfam" id="PF00072">
    <property type="entry name" value="Response_reg"/>
    <property type="match status" value="1"/>
</dbReference>
<feature type="domain" description="PAS" evidence="6">
    <location>
        <begin position="2"/>
        <end position="72"/>
    </location>
</feature>
<dbReference type="GO" id="GO:0004673">
    <property type="term" value="F:protein histidine kinase activity"/>
    <property type="evidence" value="ECO:0007669"/>
    <property type="project" value="UniProtKB-EC"/>
</dbReference>
<name>A0A6M4H906_9PROT</name>
<dbReference type="PROSITE" id="PS50110">
    <property type="entry name" value="RESPONSE_REGULATORY"/>
    <property type="match status" value="2"/>
</dbReference>
<dbReference type="KEGG" id="upl:DSM104440_02888"/>
<proteinExistence type="predicted"/>
<dbReference type="PROSITE" id="PS50112">
    <property type="entry name" value="PAS"/>
    <property type="match status" value="1"/>
</dbReference>
<comment type="caution">
    <text evidence="3">Lacks conserved residue(s) required for the propagation of feature annotation.</text>
</comment>
<dbReference type="Gene3D" id="3.40.50.2300">
    <property type="match status" value="2"/>
</dbReference>
<dbReference type="InterPro" id="IPR035965">
    <property type="entry name" value="PAS-like_dom_sf"/>
</dbReference>
<feature type="domain" description="Histidine kinase" evidence="4">
    <location>
        <begin position="228"/>
        <end position="435"/>
    </location>
</feature>
<dbReference type="SUPFAM" id="SSF55785">
    <property type="entry name" value="PYP-like sensor domain (PAS domain)"/>
    <property type="match status" value="2"/>
</dbReference>
<dbReference type="PROSITE" id="PS50113">
    <property type="entry name" value="PAC"/>
    <property type="match status" value="1"/>
</dbReference>
<evidence type="ECO:0000259" key="4">
    <source>
        <dbReference type="PROSITE" id="PS50109"/>
    </source>
</evidence>
<dbReference type="InParanoid" id="A0A6M4H906"/>
<dbReference type="InterPro" id="IPR013767">
    <property type="entry name" value="PAS_fold"/>
</dbReference>
<evidence type="ECO:0000259" key="7">
    <source>
        <dbReference type="PROSITE" id="PS50113"/>
    </source>
</evidence>
<dbReference type="SUPFAM" id="SSF55874">
    <property type="entry name" value="ATPase domain of HSP90 chaperone/DNA topoisomerase II/histidine kinase"/>
    <property type="match status" value="1"/>
</dbReference>
<dbReference type="InterPro" id="IPR001789">
    <property type="entry name" value="Sig_transdc_resp-reg_receiver"/>
</dbReference>
<dbReference type="EMBL" id="CP053073">
    <property type="protein sequence ID" value="QJR16060.1"/>
    <property type="molecule type" value="Genomic_DNA"/>
</dbReference>
<dbReference type="RefSeq" id="WP_171163869.1">
    <property type="nucleotide sequence ID" value="NZ_CP053073.1"/>
</dbReference>
<sequence>MATEDFRRIIESLHMSVAISDARGLITFANAALEQLAGRDAHSLPGFALEKLFAPADRKRIQQNVARIAEGKAASSTLDVRFNTGNDNFRWVQVTMQPALDPRDKAVGVVALVQDIETQRDTENALMASVSRLLALAEATPHAAMIEDVDGDIEIVNEGFCRLLELESAPQSLTGLPAKDVLMKAPDLLKLKRIPILVDDAPAGALYYSLEATVVVEKAASEIALIEKIGEELSVALEGISAIAIRAQQMEFDPGMVEHFQQIRLSTETAMAAIGDLVDFSNVSGGVVLRKATFGLRTALADLIKRVFAAAEERRCRLRMRVEQDVSDQIEGDVERLQLVLKNLLDTAFQLVPGSEITLHIVPEYVTESGIQLSFSISAGMDGGEKPVLSFSPEAGMGVAVAKFMVTAMGGRLEISSRPAAEAIYAFTIEFPVRPAAPAPRRKSFASLVGLSALLVSADPAQRLALSNQLRGWRMDPLEADNAQMAIALLERLHEEGNPVPLLIVSDQLPEQDGFLLAFRVKNHHTLAGTLVMMLASKGKPGDAMACRENGISAYMRYPIAEHQLNEAIVAVTGASVDADETPTLVTRHSLREQRKGATILLADPDRDSQILASHILSKHDCSVVVAHDAKEILAALEQDLYDLVLIETALEGLNTPDTPARLRKAMQRGGEGVRVVALSVEHSADWAKARVAEGYNAALAKPIQKDALVALLTPKEA</sequence>
<keyword evidence="1" id="KW-0597">Phosphoprotein</keyword>
<reference evidence="8 9" key="1">
    <citation type="submission" date="2020-04" db="EMBL/GenBank/DDBJ databases">
        <title>Usitatibacter rugosus gen. nov., sp. nov. and Usitatibacter palustris sp. nov., novel members of Usitatibacteraceae fam. nov. within the order Nitrosomonadales isolated from soil.</title>
        <authorList>
            <person name="Huber K.J."/>
            <person name="Neumann-Schaal M."/>
            <person name="Geppert A."/>
            <person name="Luckner M."/>
            <person name="Wanner G."/>
            <person name="Overmann J."/>
        </authorList>
    </citation>
    <scope>NUCLEOTIDE SEQUENCE [LARGE SCALE GENOMIC DNA]</scope>
    <source>
        <strain evidence="8 9">Swamp67</strain>
    </source>
</reference>
<dbReference type="GO" id="GO:0000160">
    <property type="term" value="P:phosphorelay signal transduction system"/>
    <property type="evidence" value="ECO:0007669"/>
    <property type="project" value="UniProtKB-KW"/>
</dbReference>
<dbReference type="Gene3D" id="3.30.450.20">
    <property type="entry name" value="PAS domain"/>
    <property type="match status" value="1"/>
</dbReference>
<dbReference type="PANTHER" id="PTHR45339:SF1">
    <property type="entry name" value="HYBRID SIGNAL TRANSDUCTION HISTIDINE KINASE J"/>
    <property type="match status" value="1"/>
</dbReference>
<accession>A0A6M4H906</accession>
<dbReference type="SMART" id="SM00448">
    <property type="entry name" value="REC"/>
    <property type="match status" value="2"/>
</dbReference>
<dbReference type="InterPro" id="IPR036890">
    <property type="entry name" value="HATPase_C_sf"/>
</dbReference>
<dbReference type="NCBIfam" id="TIGR00229">
    <property type="entry name" value="sensory_box"/>
    <property type="match status" value="1"/>
</dbReference>
<dbReference type="AlphaFoldDB" id="A0A6M4H906"/>
<evidence type="ECO:0000256" key="1">
    <source>
        <dbReference type="ARBA" id="ARBA00022553"/>
    </source>
</evidence>
<keyword evidence="9" id="KW-1185">Reference proteome</keyword>
<dbReference type="Proteomes" id="UP000503096">
    <property type="component" value="Chromosome"/>
</dbReference>
<dbReference type="InterPro" id="IPR011006">
    <property type="entry name" value="CheY-like_superfamily"/>
</dbReference>
<evidence type="ECO:0000256" key="3">
    <source>
        <dbReference type="PROSITE-ProRule" id="PRU00169"/>
    </source>
</evidence>
<dbReference type="EC" id="2.7.13.3" evidence="8"/>
<dbReference type="PANTHER" id="PTHR45339">
    <property type="entry name" value="HYBRID SIGNAL TRANSDUCTION HISTIDINE KINASE J"/>
    <property type="match status" value="1"/>
</dbReference>
<evidence type="ECO:0000313" key="8">
    <source>
        <dbReference type="EMBL" id="QJR16060.1"/>
    </source>
</evidence>
<keyword evidence="8" id="KW-0418">Kinase</keyword>
<gene>
    <name evidence="8" type="primary">rcsC_13</name>
    <name evidence="8" type="ORF">DSM104440_02888</name>
</gene>
<dbReference type="SUPFAM" id="SSF52172">
    <property type="entry name" value="CheY-like"/>
    <property type="match status" value="2"/>
</dbReference>
<evidence type="ECO:0000313" key="9">
    <source>
        <dbReference type="Proteomes" id="UP000503096"/>
    </source>
</evidence>
<dbReference type="InterPro" id="IPR000014">
    <property type="entry name" value="PAS"/>
</dbReference>
<dbReference type="PROSITE" id="PS50109">
    <property type="entry name" value="HIS_KIN"/>
    <property type="match status" value="1"/>
</dbReference>
<evidence type="ECO:0000259" key="5">
    <source>
        <dbReference type="PROSITE" id="PS50110"/>
    </source>
</evidence>
<keyword evidence="8" id="KW-0808">Transferase</keyword>
<evidence type="ECO:0000259" key="6">
    <source>
        <dbReference type="PROSITE" id="PS50112"/>
    </source>
</evidence>
<organism evidence="8 9">
    <name type="scientific">Usitatibacter palustris</name>
    <dbReference type="NCBI Taxonomy" id="2732487"/>
    <lineage>
        <taxon>Bacteria</taxon>
        <taxon>Pseudomonadati</taxon>
        <taxon>Pseudomonadota</taxon>
        <taxon>Betaproteobacteria</taxon>
        <taxon>Nitrosomonadales</taxon>
        <taxon>Usitatibacteraceae</taxon>
        <taxon>Usitatibacter</taxon>
    </lineage>
</organism>
<protein>
    <submittedName>
        <fullName evidence="8">Sensor histidine kinase RcsC</fullName>
        <ecNumber evidence="8">2.7.13.3</ecNumber>
    </submittedName>
</protein>
<feature type="domain" description="Response regulatory" evidence="5">
    <location>
        <begin position="452"/>
        <end position="573"/>
    </location>
</feature>
<dbReference type="InterPro" id="IPR005467">
    <property type="entry name" value="His_kinase_dom"/>
</dbReference>
<keyword evidence="2" id="KW-0902">Two-component regulatory system</keyword>
<dbReference type="SMART" id="SM00091">
    <property type="entry name" value="PAS"/>
    <property type="match status" value="2"/>
</dbReference>
<evidence type="ECO:0000256" key="2">
    <source>
        <dbReference type="ARBA" id="ARBA00023012"/>
    </source>
</evidence>